<evidence type="ECO:0000313" key="2">
    <source>
        <dbReference type="Proteomes" id="UP000265520"/>
    </source>
</evidence>
<accession>A0A392S3Q9</accession>
<sequence length="57" mass="6423">MTRSEKELDEAVKEAVKAKLEDIRQKNKAVANVTRKISDNVYVVALPDSMNISNTFN</sequence>
<name>A0A392S3Q9_9FABA</name>
<dbReference type="AlphaFoldDB" id="A0A392S3Q9"/>
<feature type="non-terminal residue" evidence="1">
    <location>
        <position position="57"/>
    </location>
</feature>
<evidence type="ECO:0000313" key="1">
    <source>
        <dbReference type="EMBL" id="MCI42650.1"/>
    </source>
</evidence>
<dbReference type="Proteomes" id="UP000265520">
    <property type="component" value="Unassembled WGS sequence"/>
</dbReference>
<organism evidence="1 2">
    <name type="scientific">Trifolium medium</name>
    <dbReference type="NCBI Taxonomy" id="97028"/>
    <lineage>
        <taxon>Eukaryota</taxon>
        <taxon>Viridiplantae</taxon>
        <taxon>Streptophyta</taxon>
        <taxon>Embryophyta</taxon>
        <taxon>Tracheophyta</taxon>
        <taxon>Spermatophyta</taxon>
        <taxon>Magnoliopsida</taxon>
        <taxon>eudicotyledons</taxon>
        <taxon>Gunneridae</taxon>
        <taxon>Pentapetalae</taxon>
        <taxon>rosids</taxon>
        <taxon>fabids</taxon>
        <taxon>Fabales</taxon>
        <taxon>Fabaceae</taxon>
        <taxon>Papilionoideae</taxon>
        <taxon>50 kb inversion clade</taxon>
        <taxon>NPAAA clade</taxon>
        <taxon>Hologalegina</taxon>
        <taxon>IRL clade</taxon>
        <taxon>Trifolieae</taxon>
        <taxon>Trifolium</taxon>
    </lineage>
</organism>
<comment type="caution">
    <text evidence="1">The sequence shown here is derived from an EMBL/GenBank/DDBJ whole genome shotgun (WGS) entry which is preliminary data.</text>
</comment>
<reference evidence="1 2" key="1">
    <citation type="journal article" date="2018" name="Front. Plant Sci.">
        <title>Red Clover (Trifolium pratense) and Zigzag Clover (T. medium) - A Picture of Genomic Similarities and Differences.</title>
        <authorList>
            <person name="Dluhosova J."/>
            <person name="Istvanek J."/>
            <person name="Nedelnik J."/>
            <person name="Repkova J."/>
        </authorList>
    </citation>
    <scope>NUCLEOTIDE SEQUENCE [LARGE SCALE GENOMIC DNA]</scope>
    <source>
        <strain evidence="2">cv. 10/8</strain>
        <tissue evidence="1">Leaf</tissue>
    </source>
</reference>
<dbReference type="EMBL" id="LXQA010307214">
    <property type="protein sequence ID" value="MCI42650.1"/>
    <property type="molecule type" value="Genomic_DNA"/>
</dbReference>
<proteinExistence type="predicted"/>
<protein>
    <submittedName>
        <fullName evidence="1">Uncharacterized protein</fullName>
    </submittedName>
</protein>
<keyword evidence="2" id="KW-1185">Reference proteome</keyword>